<evidence type="ECO:0000256" key="10">
    <source>
        <dbReference type="ARBA" id="ARBA00023239"/>
    </source>
</evidence>
<evidence type="ECO:0000256" key="9">
    <source>
        <dbReference type="ARBA" id="ARBA00022837"/>
    </source>
</evidence>
<dbReference type="Proteomes" id="UP000316270">
    <property type="component" value="Chromosome 12"/>
</dbReference>
<protein>
    <recommendedName>
        <fullName evidence="5">pectate lyase</fullName>
        <ecNumber evidence="5">4.2.2.2</ecNumber>
    </recommendedName>
</protein>
<evidence type="ECO:0000256" key="4">
    <source>
        <dbReference type="ARBA" id="ARBA00010980"/>
    </source>
</evidence>
<evidence type="ECO:0000256" key="8">
    <source>
        <dbReference type="ARBA" id="ARBA00022729"/>
    </source>
</evidence>
<reference evidence="14 15" key="1">
    <citation type="submission" date="2019-07" db="EMBL/GenBank/DDBJ databases">
        <title>Finished genome of Venturia effusa.</title>
        <authorList>
            <person name="Young C.A."/>
            <person name="Cox M.P."/>
            <person name="Ganley A.R.D."/>
            <person name="David W.J."/>
        </authorList>
    </citation>
    <scope>NUCLEOTIDE SEQUENCE [LARGE SCALE GENOMIC DNA]</scope>
    <source>
        <strain evidence="15">albino</strain>
    </source>
</reference>
<proteinExistence type="inferred from homology"/>
<dbReference type="GO" id="GO:0046872">
    <property type="term" value="F:metal ion binding"/>
    <property type="evidence" value="ECO:0007669"/>
    <property type="project" value="UniProtKB-KW"/>
</dbReference>
<dbReference type="GO" id="GO:0005576">
    <property type="term" value="C:extracellular region"/>
    <property type="evidence" value="ECO:0007669"/>
    <property type="project" value="UniProtKB-SubCell"/>
</dbReference>
<dbReference type="STRING" id="50376.A0A517LGE4"/>
<organism evidence="14 15">
    <name type="scientific">Venturia effusa</name>
    <dbReference type="NCBI Taxonomy" id="50376"/>
    <lineage>
        <taxon>Eukaryota</taxon>
        <taxon>Fungi</taxon>
        <taxon>Dikarya</taxon>
        <taxon>Ascomycota</taxon>
        <taxon>Pezizomycotina</taxon>
        <taxon>Dothideomycetes</taxon>
        <taxon>Pleosporomycetidae</taxon>
        <taxon>Venturiales</taxon>
        <taxon>Venturiaceae</taxon>
        <taxon>Venturia</taxon>
    </lineage>
</organism>
<dbReference type="Gene3D" id="2.160.20.10">
    <property type="entry name" value="Single-stranded right-handed beta-helix, Pectin lyase-like"/>
    <property type="match status" value="1"/>
</dbReference>
<evidence type="ECO:0000259" key="13">
    <source>
        <dbReference type="SMART" id="SM00656"/>
    </source>
</evidence>
<accession>A0A517LGE4</accession>
<evidence type="ECO:0000256" key="3">
    <source>
        <dbReference type="ARBA" id="ARBA00004613"/>
    </source>
</evidence>
<evidence type="ECO:0000256" key="7">
    <source>
        <dbReference type="ARBA" id="ARBA00022723"/>
    </source>
</evidence>
<feature type="chain" id="PRO_5021906048" description="pectate lyase" evidence="12">
    <location>
        <begin position="17"/>
        <end position="314"/>
    </location>
</feature>
<dbReference type="FunFam" id="2.160.20.10:FF:000036">
    <property type="entry name" value="Pectate lyase A"/>
    <property type="match status" value="1"/>
</dbReference>
<keyword evidence="6 11" id="KW-0964">Secreted</keyword>
<dbReference type="OrthoDB" id="1637350at2759"/>
<comment type="catalytic activity">
    <reaction evidence="1">
        <text>Eliminative cleavage of (1-&gt;4)-alpha-D-galacturonan to give oligosaccharides with 4-deoxy-alpha-D-galact-4-enuronosyl groups at their non-reducing ends.</text>
        <dbReference type="EC" id="4.2.2.2"/>
    </reaction>
</comment>
<dbReference type="Pfam" id="PF00544">
    <property type="entry name" value="Pectate_lyase_4"/>
    <property type="match status" value="1"/>
</dbReference>
<comment type="similarity">
    <text evidence="4 11">Belongs to the polysaccharide lyase 1 family.</text>
</comment>
<dbReference type="GO" id="GO:0030570">
    <property type="term" value="F:pectate lyase activity"/>
    <property type="evidence" value="ECO:0007669"/>
    <property type="project" value="UniProtKB-EC"/>
</dbReference>
<evidence type="ECO:0000256" key="6">
    <source>
        <dbReference type="ARBA" id="ARBA00022525"/>
    </source>
</evidence>
<keyword evidence="11" id="KW-0119">Carbohydrate metabolism</keyword>
<dbReference type="InterPro" id="IPR012334">
    <property type="entry name" value="Pectin_lyas_fold"/>
</dbReference>
<keyword evidence="10 11" id="KW-0456">Lyase</keyword>
<keyword evidence="7" id="KW-0479">Metal-binding</keyword>
<evidence type="ECO:0000313" key="14">
    <source>
        <dbReference type="EMBL" id="QDS74715.1"/>
    </source>
</evidence>
<dbReference type="AlphaFoldDB" id="A0A517LGE4"/>
<dbReference type="SMART" id="SM00656">
    <property type="entry name" value="Amb_all"/>
    <property type="match status" value="1"/>
</dbReference>
<sequence length="314" mass="32403">MRFASIITGLVAIAQASPLVKRASTSDAATVGYATQNGGTKGGAGGKVTTVTTLAALTSAAAGDTAGIVMISGTISGAGNVKIGSNKSIIGAKGAKLVGIGLTVKAAKNVIIRNIAISKVLASNGDAIALNKATNVWIDHVDVSSDIDHDKDYYDGLIDVTHACDWVTISNSYIHDHFKSSLVGHSDSNGSEDKGHLTVTYANNYWKNTHSRGPSVRFGTAHVFNSYYENVSDGINTRLGAQLLVESNVWVGSSKPLYSVNDDGFAVSVDNDFGGKSNTAKAGTLTKVPYTYTKLGSAKVKAGVVGVAGATLSF</sequence>
<dbReference type="InterPro" id="IPR002022">
    <property type="entry name" value="Pec_lyase"/>
</dbReference>
<dbReference type="PANTHER" id="PTHR31683:SF18">
    <property type="entry name" value="PECTATE LYASE 21-RELATED"/>
    <property type="match status" value="1"/>
</dbReference>
<evidence type="ECO:0000256" key="5">
    <source>
        <dbReference type="ARBA" id="ARBA00012272"/>
    </source>
</evidence>
<evidence type="ECO:0000256" key="1">
    <source>
        <dbReference type="ARBA" id="ARBA00000695"/>
    </source>
</evidence>
<dbReference type="PANTHER" id="PTHR31683">
    <property type="entry name" value="PECTATE LYASE 18-RELATED"/>
    <property type="match status" value="1"/>
</dbReference>
<evidence type="ECO:0000256" key="2">
    <source>
        <dbReference type="ARBA" id="ARBA00001913"/>
    </source>
</evidence>
<dbReference type="InterPro" id="IPR045032">
    <property type="entry name" value="PEL"/>
</dbReference>
<evidence type="ECO:0000256" key="11">
    <source>
        <dbReference type="RuleBase" id="RU361173"/>
    </source>
</evidence>
<feature type="signal peptide" evidence="12">
    <location>
        <begin position="1"/>
        <end position="16"/>
    </location>
</feature>
<dbReference type="GO" id="GO:0000272">
    <property type="term" value="P:polysaccharide catabolic process"/>
    <property type="evidence" value="ECO:0007669"/>
    <property type="project" value="UniProtKB-KW"/>
</dbReference>
<keyword evidence="15" id="KW-1185">Reference proteome</keyword>
<gene>
    <name evidence="14" type="ORF">FKW77_000699</name>
</gene>
<feature type="domain" description="Pectate lyase" evidence="13">
    <location>
        <begin position="44"/>
        <end position="256"/>
    </location>
</feature>
<keyword evidence="9" id="KW-0106">Calcium</keyword>
<dbReference type="EMBL" id="CP042196">
    <property type="protein sequence ID" value="QDS74715.1"/>
    <property type="molecule type" value="Genomic_DNA"/>
</dbReference>
<evidence type="ECO:0000256" key="12">
    <source>
        <dbReference type="SAM" id="SignalP"/>
    </source>
</evidence>
<dbReference type="InterPro" id="IPR011050">
    <property type="entry name" value="Pectin_lyase_fold/virulence"/>
</dbReference>
<keyword evidence="8 12" id="KW-0732">Signal</keyword>
<comment type="subcellular location">
    <subcellularLocation>
        <location evidence="3 11">Secreted</location>
    </subcellularLocation>
</comment>
<name>A0A517LGE4_9PEZI</name>
<keyword evidence="11" id="KW-0624">Polysaccharide degradation</keyword>
<dbReference type="SUPFAM" id="SSF51126">
    <property type="entry name" value="Pectin lyase-like"/>
    <property type="match status" value="1"/>
</dbReference>
<evidence type="ECO:0000313" key="15">
    <source>
        <dbReference type="Proteomes" id="UP000316270"/>
    </source>
</evidence>
<dbReference type="EC" id="4.2.2.2" evidence="5"/>
<comment type="cofactor">
    <cofactor evidence="2">
        <name>Ca(2+)</name>
        <dbReference type="ChEBI" id="CHEBI:29108"/>
    </cofactor>
</comment>